<comment type="caution">
    <text evidence="2">The sequence shown here is derived from an EMBL/GenBank/DDBJ whole genome shotgun (WGS) entry which is preliminary data.</text>
</comment>
<evidence type="ECO:0000313" key="2">
    <source>
        <dbReference type="EMBL" id="GBM44922.1"/>
    </source>
</evidence>
<evidence type="ECO:0000313" key="3">
    <source>
        <dbReference type="Proteomes" id="UP000499080"/>
    </source>
</evidence>
<feature type="region of interest" description="Disordered" evidence="1">
    <location>
        <begin position="1"/>
        <end position="29"/>
    </location>
</feature>
<gene>
    <name evidence="2" type="ORF">AVEN_94523_1</name>
</gene>
<dbReference type="Proteomes" id="UP000499080">
    <property type="component" value="Unassembled WGS sequence"/>
</dbReference>
<protein>
    <submittedName>
        <fullName evidence="2">Uncharacterized protein</fullName>
    </submittedName>
</protein>
<organism evidence="2 3">
    <name type="scientific">Araneus ventricosus</name>
    <name type="common">Orbweaver spider</name>
    <name type="synonym">Epeira ventricosa</name>
    <dbReference type="NCBI Taxonomy" id="182803"/>
    <lineage>
        <taxon>Eukaryota</taxon>
        <taxon>Metazoa</taxon>
        <taxon>Ecdysozoa</taxon>
        <taxon>Arthropoda</taxon>
        <taxon>Chelicerata</taxon>
        <taxon>Arachnida</taxon>
        <taxon>Araneae</taxon>
        <taxon>Araneomorphae</taxon>
        <taxon>Entelegynae</taxon>
        <taxon>Araneoidea</taxon>
        <taxon>Araneidae</taxon>
        <taxon>Araneus</taxon>
    </lineage>
</organism>
<name>A0A4Y2FTR8_ARAVE</name>
<reference evidence="2 3" key="1">
    <citation type="journal article" date="2019" name="Sci. Rep.">
        <title>Orb-weaving spider Araneus ventricosus genome elucidates the spidroin gene catalogue.</title>
        <authorList>
            <person name="Kono N."/>
            <person name="Nakamura H."/>
            <person name="Ohtoshi R."/>
            <person name="Moran D.A.P."/>
            <person name="Shinohara A."/>
            <person name="Yoshida Y."/>
            <person name="Fujiwara M."/>
            <person name="Mori M."/>
            <person name="Tomita M."/>
            <person name="Arakawa K."/>
        </authorList>
    </citation>
    <scope>NUCLEOTIDE SEQUENCE [LARGE SCALE GENOMIC DNA]</scope>
</reference>
<feature type="compositionally biased region" description="Acidic residues" evidence="1">
    <location>
        <begin position="16"/>
        <end position="28"/>
    </location>
</feature>
<proteinExistence type="predicted"/>
<sequence>MSDGEIITQVQKSNSDDNDTESDEDEVIETSKISNSDAFECFAKGLILLEQQIVSYSTELTLLKQLRDRAVSDAYGRAKIRLSQCNVCIVCHIVSYMYVL</sequence>
<dbReference type="EMBL" id="BGPR01001082">
    <property type="protein sequence ID" value="GBM44922.1"/>
    <property type="molecule type" value="Genomic_DNA"/>
</dbReference>
<evidence type="ECO:0000256" key="1">
    <source>
        <dbReference type="SAM" id="MobiDB-lite"/>
    </source>
</evidence>
<dbReference type="AlphaFoldDB" id="A0A4Y2FTR8"/>
<accession>A0A4Y2FTR8</accession>
<keyword evidence="3" id="KW-1185">Reference proteome</keyword>